<dbReference type="GO" id="GO:0009307">
    <property type="term" value="P:DNA restriction-modification system"/>
    <property type="evidence" value="ECO:0007669"/>
    <property type="project" value="InterPro"/>
</dbReference>
<dbReference type="InterPro" id="IPR012327">
    <property type="entry name" value="MeTrfase_D12"/>
</dbReference>
<accession>A0A402D5M3</accession>
<evidence type="ECO:0000313" key="4">
    <source>
        <dbReference type="EMBL" id="BDI33458.1"/>
    </source>
</evidence>
<dbReference type="REBASE" id="620328">
    <property type="entry name" value="M1.CcoAX7ORF55090P"/>
</dbReference>
<evidence type="ECO:0000256" key="3">
    <source>
        <dbReference type="ARBA" id="ARBA00022691"/>
    </source>
</evidence>
<dbReference type="GO" id="GO:0006298">
    <property type="term" value="P:mismatch repair"/>
    <property type="evidence" value="ECO:0007669"/>
    <property type="project" value="TreeGrafter"/>
</dbReference>
<organism evidence="4 5">
    <name type="scientific">Capsulimonas corticalis</name>
    <dbReference type="NCBI Taxonomy" id="2219043"/>
    <lineage>
        <taxon>Bacteria</taxon>
        <taxon>Bacillati</taxon>
        <taxon>Armatimonadota</taxon>
        <taxon>Armatimonadia</taxon>
        <taxon>Capsulimonadales</taxon>
        <taxon>Capsulimonadaceae</taxon>
        <taxon>Capsulimonas</taxon>
    </lineage>
</organism>
<dbReference type="InterPro" id="IPR029063">
    <property type="entry name" value="SAM-dependent_MTases_sf"/>
</dbReference>
<sequence length="263" mass="29156">MPPHRVYVEPYCGAASVLLQKPRAFGEVINDLDGEVVNLFRVLREPAAAKDLINAIRLTPFARAEFDTAYDRNILDPVERARRLMVRSFMGFSSSASGKGSKTGFRSYAYRSYMTPAADWAGLPAALPAVVQRLRGVTIENRSAIELVQSHSTPETLLYCDPPYVRSTRSSLRWPGEKAYAHEMTDDDHRTMAAALSSSAAMVIVSGYRCDLYDEIFNNWIRCDRAGVIASNTGSATRMESLWLNPAAAQARGQQSLELEVRA</sequence>
<keyword evidence="3" id="KW-0949">S-adenosyl-L-methionine</keyword>
<dbReference type="Pfam" id="PF02086">
    <property type="entry name" value="MethyltransfD12"/>
    <property type="match status" value="1"/>
</dbReference>
<gene>
    <name evidence="4" type="ORF">CCAX7_55090</name>
</gene>
<keyword evidence="5" id="KW-1185">Reference proteome</keyword>
<protein>
    <submittedName>
        <fullName evidence="4">DNA methyltransferase</fullName>
    </submittedName>
</protein>
<dbReference type="AlphaFoldDB" id="A0A402D5M3"/>
<keyword evidence="1 4" id="KW-0489">Methyltransferase</keyword>
<dbReference type="PANTHER" id="PTHR30481:SF4">
    <property type="entry name" value="SITE-SPECIFIC DNA-METHYLTRANSFERASE (ADENINE-SPECIFIC)"/>
    <property type="match status" value="1"/>
</dbReference>
<dbReference type="GO" id="GO:0043565">
    <property type="term" value="F:sequence-specific DNA binding"/>
    <property type="evidence" value="ECO:0007669"/>
    <property type="project" value="TreeGrafter"/>
</dbReference>
<name>A0A402D5M3_9BACT</name>
<evidence type="ECO:0000256" key="2">
    <source>
        <dbReference type="ARBA" id="ARBA00022679"/>
    </source>
</evidence>
<evidence type="ECO:0000313" key="5">
    <source>
        <dbReference type="Proteomes" id="UP000287394"/>
    </source>
</evidence>
<dbReference type="PANTHER" id="PTHR30481">
    <property type="entry name" value="DNA ADENINE METHYLASE"/>
    <property type="match status" value="1"/>
</dbReference>
<dbReference type="KEGG" id="ccot:CCAX7_55090"/>
<dbReference type="GO" id="GO:0032259">
    <property type="term" value="P:methylation"/>
    <property type="evidence" value="ECO:0007669"/>
    <property type="project" value="UniProtKB-KW"/>
</dbReference>
<dbReference type="Gene3D" id="3.40.50.150">
    <property type="entry name" value="Vaccinia Virus protein VP39"/>
    <property type="match status" value="2"/>
</dbReference>
<proteinExistence type="predicted"/>
<keyword evidence="2" id="KW-0808">Transferase</keyword>
<evidence type="ECO:0000256" key="1">
    <source>
        <dbReference type="ARBA" id="ARBA00022603"/>
    </source>
</evidence>
<dbReference type="EMBL" id="AP025739">
    <property type="protein sequence ID" value="BDI33458.1"/>
    <property type="molecule type" value="Genomic_DNA"/>
</dbReference>
<dbReference type="SUPFAM" id="SSF53335">
    <property type="entry name" value="S-adenosyl-L-methionine-dependent methyltransferases"/>
    <property type="match status" value="1"/>
</dbReference>
<reference evidence="4 5" key="1">
    <citation type="journal article" date="2019" name="Int. J. Syst. Evol. Microbiol.">
        <title>Capsulimonas corticalis gen. nov., sp. nov., an aerobic capsulated bacterium, of a novel bacterial order, Capsulimonadales ord. nov., of the class Armatimonadia of the phylum Armatimonadetes.</title>
        <authorList>
            <person name="Li J."/>
            <person name="Kudo C."/>
            <person name="Tonouchi A."/>
        </authorList>
    </citation>
    <scope>NUCLEOTIDE SEQUENCE [LARGE SCALE GENOMIC DNA]</scope>
    <source>
        <strain evidence="4 5">AX-7</strain>
    </source>
</reference>
<dbReference type="PRINTS" id="PR00505">
    <property type="entry name" value="D12N6MTFRASE"/>
</dbReference>
<dbReference type="GO" id="GO:0009007">
    <property type="term" value="F:site-specific DNA-methyltransferase (adenine-specific) activity"/>
    <property type="evidence" value="ECO:0007669"/>
    <property type="project" value="UniProtKB-EC"/>
</dbReference>
<dbReference type="GO" id="GO:1904047">
    <property type="term" value="F:S-adenosyl-L-methionine binding"/>
    <property type="evidence" value="ECO:0007669"/>
    <property type="project" value="TreeGrafter"/>
</dbReference>
<dbReference type="Proteomes" id="UP000287394">
    <property type="component" value="Chromosome"/>
</dbReference>